<accession>A0A0P0YXD6</accession>
<reference evidence="3" key="1">
    <citation type="journal article" date="2015" name="Proc. Natl. Acad. Sci. U.S.A.">
        <title>Bacterial clade with the ribosomal RNA operon on a small plasmid rather than the chromosome.</title>
        <authorList>
            <person name="Anda M."/>
            <person name="Ohtsubo Y."/>
            <person name="Okubo T."/>
            <person name="Sugawara M."/>
            <person name="Nagata Y."/>
            <person name="Tsuda M."/>
            <person name="Minamisawa K."/>
            <person name="Mitsui H."/>
        </authorList>
    </citation>
    <scope>NUCLEOTIDE SEQUENCE</scope>
    <source>
        <strain evidence="3">DSM 21988</strain>
    </source>
</reference>
<dbReference type="SUPFAM" id="SSF51735">
    <property type="entry name" value="NAD(P)-binding Rossmann-fold domains"/>
    <property type="match status" value="1"/>
</dbReference>
<feature type="domain" description="XdhC- CoxI" evidence="1">
    <location>
        <begin position="5"/>
        <end position="59"/>
    </location>
</feature>
<protein>
    <recommendedName>
        <fullName evidence="4">Xanthine dehydrogenase accessory protein XdhC</fullName>
    </recommendedName>
</protein>
<dbReference type="PANTHER" id="PTHR30388:SF6">
    <property type="entry name" value="XANTHINE DEHYDROGENASE SUBUNIT A-RELATED"/>
    <property type="match status" value="1"/>
</dbReference>
<dbReference type="Pfam" id="PF02625">
    <property type="entry name" value="XdhC_CoxI"/>
    <property type="match status" value="1"/>
</dbReference>
<evidence type="ECO:0000259" key="1">
    <source>
        <dbReference type="Pfam" id="PF02625"/>
    </source>
</evidence>
<evidence type="ECO:0008006" key="4">
    <source>
        <dbReference type="Google" id="ProtNLM"/>
    </source>
</evidence>
<proteinExistence type="predicted"/>
<evidence type="ECO:0000313" key="3">
    <source>
        <dbReference type="EMBL" id="BAT26159.1"/>
    </source>
</evidence>
<organism evidence="3">
    <name type="scientific">Aureimonas altamirensis</name>
    <dbReference type="NCBI Taxonomy" id="370622"/>
    <lineage>
        <taxon>Bacteria</taxon>
        <taxon>Pseudomonadati</taxon>
        <taxon>Pseudomonadota</taxon>
        <taxon>Alphaproteobacteria</taxon>
        <taxon>Hyphomicrobiales</taxon>
        <taxon>Aurantimonadaceae</taxon>
        <taxon>Aureimonas</taxon>
    </lineage>
</organism>
<dbReference type="PANTHER" id="PTHR30388">
    <property type="entry name" value="ALDEHYDE OXIDOREDUCTASE MOLYBDENUM COFACTOR ASSEMBLY PROTEIN"/>
    <property type="match status" value="1"/>
</dbReference>
<dbReference type="InterPro" id="IPR003777">
    <property type="entry name" value="XdhC_CoxI"/>
</dbReference>
<dbReference type="AlphaFoldDB" id="A0A0P0YXD6"/>
<dbReference type="EMBL" id="LC066371">
    <property type="protein sequence ID" value="BAT26159.1"/>
    <property type="molecule type" value="Genomic_DNA"/>
</dbReference>
<dbReference type="NCBIfam" id="TIGR02964">
    <property type="entry name" value="xanthine_xdhC"/>
    <property type="match status" value="1"/>
</dbReference>
<evidence type="ECO:0000259" key="2">
    <source>
        <dbReference type="Pfam" id="PF13478"/>
    </source>
</evidence>
<dbReference type="InterPro" id="IPR036291">
    <property type="entry name" value="NAD(P)-bd_dom_sf"/>
</dbReference>
<dbReference type="Gene3D" id="3.40.50.720">
    <property type="entry name" value="NAD(P)-binding Rossmann-like Domain"/>
    <property type="match status" value="1"/>
</dbReference>
<dbReference type="InterPro" id="IPR027051">
    <property type="entry name" value="XdhC_Rossmann_dom"/>
</dbReference>
<dbReference type="InterPro" id="IPR052698">
    <property type="entry name" value="MoCofactor_Util/Proc"/>
</dbReference>
<dbReference type="InterPro" id="IPR014308">
    <property type="entry name" value="Xanthine_DH_XdhC"/>
</dbReference>
<name>A0A0P0YXD6_9HYPH</name>
<sequence length="261" mass="27453">MHDMFVRVAIVRVRGSAPRESGTFMDVHADRLVGTIGGGQLEYMAIAEARRLLAAGGGALRMEVPLGPAIGQCCGGHVTLQLTGTEGEDAPAPNLPTVLIFGAGHVGRALARALSLLPVAFRVIDPRTDELSLLPDGIERVLTPIPEAEVRAAPANTAYVILTHDHALDFLLAAEALGRGDAAYVGMIGSSTKRASFRSWLRRSVPGLSDTGLTCPIGAGFSRDKRPEVIAAFTAAELMGLFGPADMKEENHEDVAARTPA</sequence>
<dbReference type="Pfam" id="PF13478">
    <property type="entry name" value="XdhC_C"/>
    <property type="match status" value="1"/>
</dbReference>
<feature type="domain" description="XdhC Rossmann" evidence="2">
    <location>
        <begin position="98"/>
        <end position="238"/>
    </location>
</feature>